<dbReference type="InterPro" id="IPR027417">
    <property type="entry name" value="P-loop_NTPase"/>
</dbReference>
<name>A0A2R5GP65_9STRA</name>
<dbReference type="AlphaFoldDB" id="A0A2R5GP65"/>
<dbReference type="PROSITE" id="PS51420">
    <property type="entry name" value="RHO"/>
    <property type="match status" value="1"/>
</dbReference>
<protein>
    <submittedName>
        <fullName evidence="3">Ras-like protein</fullName>
    </submittedName>
</protein>
<comment type="caution">
    <text evidence="3">The sequence shown here is derived from an EMBL/GenBank/DDBJ whole genome shotgun (WGS) entry which is preliminary data.</text>
</comment>
<keyword evidence="4" id="KW-1185">Reference proteome</keyword>
<keyword evidence="1" id="KW-0547">Nucleotide-binding</keyword>
<dbReference type="SMART" id="SM00175">
    <property type="entry name" value="RAB"/>
    <property type="match status" value="1"/>
</dbReference>
<evidence type="ECO:0000313" key="3">
    <source>
        <dbReference type="EMBL" id="GBG30111.1"/>
    </source>
</evidence>
<evidence type="ECO:0000256" key="1">
    <source>
        <dbReference type="ARBA" id="ARBA00022741"/>
    </source>
</evidence>
<dbReference type="Proteomes" id="UP000241890">
    <property type="component" value="Unassembled WGS sequence"/>
</dbReference>
<dbReference type="PROSITE" id="PS51421">
    <property type="entry name" value="RAS"/>
    <property type="match status" value="1"/>
</dbReference>
<dbReference type="InParanoid" id="A0A2R5GP65"/>
<evidence type="ECO:0000313" key="4">
    <source>
        <dbReference type="Proteomes" id="UP000241890"/>
    </source>
</evidence>
<sequence>MGLRASHERLLSLPQIDVQRKIVVLGFRGVGKSALIARFVDDNFLDMYEPTIEYTFRTTLLRKQVRFTCDILDTSAQDEYSTLSRQASVGVHGYILVYSAVSRTSFENVKHIHDKLLRVIGGQTIPMILVATKCDLDDFREVSIDEGKQVAKAWGYPFVPCSAKQNWNVEEVFIRLLHEVEADSGLLAEDDDEPNCAIL</sequence>
<dbReference type="FunFam" id="3.40.50.300:FF:001447">
    <property type="entry name" value="Ras-related protein Rab-1B"/>
    <property type="match status" value="1"/>
</dbReference>
<dbReference type="EMBL" id="BEYU01000071">
    <property type="protein sequence ID" value="GBG30111.1"/>
    <property type="molecule type" value="Genomic_DNA"/>
</dbReference>
<dbReference type="GO" id="GO:0016020">
    <property type="term" value="C:membrane"/>
    <property type="evidence" value="ECO:0007669"/>
    <property type="project" value="InterPro"/>
</dbReference>
<dbReference type="GO" id="GO:0005525">
    <property type="term" value="F:GTP binding"/>
    <property type="evidence" value="ECO:0007669"/>
    <property type="project" value="UniProtKB-KW"/>
</dbReference>
<dbReference type="PROSITE" id="PS51419">
    <property type="entry name" value="RAB"/>
    <property type="match status" value="1"/>
</dbReference>
<dbReference type="NCBIfam" id="TIGR00231">
    <property type="entry name" value="small_GTP"/>
    <property type="match status" value="1"/>
</dbReference>
<dbReference type="Pfam" id="PF00071">
    <property type="entry name" value="Ras"/>
    <property type="match status" value="1"/>
</dbReference>
<evidence type="ECO:0000256" key="2">
    <source>
        <dbReference type="ARBA" id="ARBA00023134"/>
    </source>
</evidence>
<accession>A0A2R5GP65</accession>
<reference evidence="3 4" key="1">
    <citation type="submission" date="2017-12" db="EMBL/GenBank/DDBJ databases">
        <title>Sequencing, de novo assembly and annotation of complete genome of a new Thraustochytrid species, strain FCC1311.</title>
        <authorList>
            <person name="Sedici K."/>
            <person name="Godart F."/>
            <person name="Aiese Cigliano R."/>
            <person name="Sanseverino W."/>
            <person name="Barakat M."/>
            <person name="Ortet P."/>
            <person name="Marechal E."/>
            <person name="Cagnac O."/>
            <person name="Amato A."/>
        </authorList>
    </citation>
    <scope>NUCLEOTIDE SEQUENCE [LARGE SCALE GENOMIC DNA]</scope>
</reference>
<dbReference type="Gene3D" id="3.40.50.300">
    <property type="entry name" value="P-loop containing nucleotide triphosphate hydrolases"/>
    <property type="match status" value="1"/>
</dbReference>
<dbReference type="SMART" id="SM00174">
    <property type="entry name" value="RHO"/>
    <property type="match status" value="1"/>
</dbReference>
<dbReference type="InterPro" id="IPR005225">
    <property type="entry name" value="Small_GTP-bd"/>
</dbReference>
<dbReference type="PANTHER" id="PTHR24070">
    <property type="entry name" value="RAS, DI-RAS, AND RHEB FAMILY MEMBERS OF SMALL GTPASE SUPERFAMILY"/>
    <property type="match status" value="1"/>
</dbReference>
<dbReference type="InterPro" id="IPR020849">
    <property type="entry name" value="Small_GTPase_Ras-type"/>
</dbReference>
<keyword evidence="2" id="KW-0342">GTP-binding</keyword>
<organism evidence="3 4">
    <name type="scientific">Hondaea fermentalgiana</name>
    <dbReference type="NCBI Taxonomy" id="2315210"/>
    <lineage>
        <taxon>Eukaryota</taxon>
        <taxon>Sar</taxon>
        <taxon>Stramenopiles</taxon>
        <taxon>Bigyra</taxon>
        <taxon>Labyrinthulomycetes</taxon>
        <taxon>Thraustochytrida</taxon>
        <taxon>Thraustochytriidae</taxon>
        <taxon>Hondaea</taxon>
    </lineage>
</organism>
<dbReference type="GO" id="GO:0007165">
    <property type="term" value="P:signal transduction"/>
    <property type="evidence" value="ECO:0007669"/>
    <property type="project" value="InterPro"/>
</dbReference>
<dbReference type="OrthoDB" id="25818at2759"/>
<dbReference type="SUPFAM" id="SSF52540">
    <property type="entry name" value="P-loop containing nucleoside triphosphate hydrolases"/>
    <property type="match status" value="1"/>
</dbReference>
<dbReference type="SMART" id="SM00173">
    <property type="entry name" value="RAS"/>
    <property type="match status" value="1"/>
</dbReference>
<dbReference type="GO" id="GO:0003924">
    <property type="term" value="F:GTPase activity"/>
    <property type="evidence" value="ECO:0007669"/>
    <property type="project" value="InterPro"/>
</dbReference>
<dbReference type="PRINTS" id="PR00449">
    <property type="entry name" value="RASTRNSFRMNG"/>
</dbReference>
<gene>
    <name evidence="3" type="ORF">FCC1311_063312</name>
</gene>
<dbReference type="InterPro" id="IPR001806">
    <property type="entry name" value="Small_GTPase"/>
</dbReference>
<proteinExistence type="predicted"/>